<evidence type="ECO:0000313" key="1">
    <source>
        <dbReference type="EMBL" id="OZV68431.1"/>
    </source>
</evidence>
<proteinExistence type="predicted"/>
<dbReference type="AlphaFoldDB" id="A0A265USZ6"/>
<protein>
    <recommendedName>
        <fullName evidence="3">Co-chaperone DjlA N-terminal domain-containing protein</fullName>
    </recommendedName>
</protein>
<dbReference type="Proteomes" id="UP000216840">
    <property type="component" value="Unassembled WGS sequence"/>
</dbReference>
<keyword evidence="2" id="KW-1185">Reference proteome</keyword>
<reference evidence="1 2" key="1">
    <citation type="submission" date="2017-05" db="EMBL/GenBank/DDBJ databases">
        <title>The draft genome sequence of Idiomarina salinarum WNB302.</title>
        <authorList>
            <person name="Sun Y."/>
            <person name="Chen B."/>
            <person name="Du Z."/>
        </authorList>
    </citation>
    <scope>NUCLEOTIDE SEQUENCE [LARGE SCALE GENOMIC DNA]</scope>
    <source>
        <strain evidence="1 2">WNB302</strain>
    </source>
</reference>
<gene>
    <name evidence="1" type="ORF">CA834_08095</name>
</gene>
<dbReference type="RefSeq" id="WP_094968196.1">
    <property type="nucleotide sequence ID" value="NZ_NGJN01000004.1"/>
</dbReference>
<dbReference type="EMBL" id="NGJN01000004">
    <property type="protein sequence ID" value="OZV68431.1"/>
    <property type="molecule type" value="Genomic_DNA"/>
</dbReference>
<evidence type="ECO:0000313" key="2">
    <source>
        <dbReference type="Proteomes" id="UP000216840"/>
    </source>
</evidence>
<dbReference type="InterPro" id="IPR029024">
    <property type="entry name" value="TerB-like"/>
</dbReference>
<accession>A0A265USZ6</accession>
<organism evidence="1 2">
    <name type="scientific">Winogradskyella aurantia</name>
    <dbReference type="NCBI Taxonomy" id="1915063"/>
    <lineage>
        <taxon>Bacteria</taxon>
        <taxon>Pseudomonadati</taxon>
        <taxon>Bacteroidota</taxon>
        <taxon>Flavobacteriia</taxon>
        <taxon>Flavobacteriales</taxon>
        <taxon>Flavobacteriaceae</taxon>
        <taxon>Winogradskyella</taxon>
    </lineage>
</organism>
<dbReference type="SUPFAM" id="SSF158682">
    <property type="entry name" value="TerB-like"/>
    <property type="match status" value="1"/>
</dbReference>
<comment type="caution">
    <text evidence="1">The sequence shown here is derived from an EMBL/GenBank/DDBJ whole genome shotgun (WGS) entry which is preliminary data.</text>
</comment>
<evidence type="ECO:0008006" key="3">
    <source>
        <dbReference type="Google" id="ProtNLM"/>
    </source>
</evidence>
<name>A0A265USZ6_9FLAO</name>
<dbReference type="OrthoDB" id="9770030at2"/>
<sequence>MKTVDWTRDELLAYILLFAANSDFKEDNKERNVIISKVDVYTFQEIHDEFNNDNDYQGIQKIMASLRQHNYEQEDVEILLADIKTLFFSDGKFNIQERNMLKCLNRLFKTL</sequence>